<dbReference type="OrthoDB" id="1325392at2"/>
<proteinExistence type="predicted"/>
<organism evidence="1 2">
    <name type="scientific">Acetobacteroides hydrogenigenes</name>
    <dbReference type="NCBI Taxonomy" id="979970"/>
    <lineage>
        <taxon>Bacteria</taxon>
        <taxon>Pseudomonadati</taxon>
        <taxon>Bacteroidota</taxon>
        <taxon>Bacteroidia</taxon>
        <taxon>Bacteroidales</taxon>
        <taxon>Rikenellaceae</taxon>
        <taxon>Acetobacteroides</taxon>
    </lineage>
</organism>
<protein>
    <submittedName>
        <fullName evidence="1">Carboxypeptidase family protein</fullName>
    </submittedName>
</protein>
<name>A0A4R2EJJ2_9BACT</name>
<dbReference type="RefSeq" id="WP_131838885.1">
    <property type="nucleotide sequence ID" value="NZ_SLWB01000005.1"/>
</dbReference>
<evidence type="ECO:0000313" key="1">
    <source>
        <dbReference type="EMBL" id="TCN68863.1"/>
    </source>
</evidence>
<dbReference type="GO" id="GO:0004180">
    <property type="term" value="F:carboxypeptidase activity"/>
    <property type="evidence" value="ECO:0007669"/>
    <property type="project" value="UniProtKB-KW"/>
</dbReference>
<keyword evidence="1" id="KW-0378">Hydrolase</keyword>
<keyword evidence="2" id="KW-1185">Reference proteome</keyword>
<dbReference type="EMBL" id="SLWB01000005">
    <property type="protein sequence ID" value="TCN68863.1"/>
    <property type="molecule type" value="Genomic_DNA"/>
</dbReference>
<dbReference type="SUPFAM" id="SSF49464">
    <property type="entry name" value="Carboxypeptidase regulatory domain-like"/>
    <property type="match status" value="1"/>
</dbReference>
<dbReference type="InterPro" id="IPR008969">
    <property type="entry name" value="CarboxyPept-like_regulatory"/>
</dbReference>
<dbReference type="Gene3D" id="2.60.40.1120">
    <property type="entry name" value="Carboxypeptidase-like, regulatory domain"/>
    <property type="match status" value="1"/>
</dbReference>
<gene>
    <name evidence="1" type="ORF">CLV25_10565</name>
</gene>
<evidence type="ECO:0000313" key="2">
    <source>
        <dbReference type="Proteomes" id="UP000294830"/>
    </source>
</evidence>
<keyword evidence="1" id="KW-0645">Protease</keyword>
<dbReference type="AlphaFoldDB" id="A0A4R2EJJ2"/>
<accession>A0A4R2EJJ2</accession>
<dbReference type="Pfam" id="PF13620">
    <property type="entry name" value="CarboxypepD_reg"/>
    <property type="match status" value="1"/>
</dbReference>
<comment type="caution">
    <text evidence="1">The sequence shown here is derived from an EMBL/GenBank/DDBJ whole genome shotgun (WGS) entry which is preliminary data.</text>
</comment>
<sequence length="318" mass="35803">MRYLQEPLRKSIESKCNIVINSTEAKDHAETKSLAENILSEINGRAATNMRITLVKKEVEDKRRMGKAHLGKLSVLAVEGSYMLESIKSDAEADSKNLKVKTKLEKMSDDKLLEECEIINADLQKQKPKLLEYGYTEEQIGRLSGALAQMSSIKKELSATKLSYSEIRGQRENIDKGILERLEKLNQKVEINKVLMPNLFRDYFAVKLVTTKKQQSGISGTVLFNGQPLANASIKLYSNKVATPRKNASAKSIKANAVPKEKVVYDKLSNSNGEINIRDLKPDTYRLTISKIGYKSQELTVYVNPKEFSVVNVEMEKL</sequence>
<dbReference type="Proteomes" id="UP000294830">
    <property type="component" value="Unassembled WGS sequence"/>
</dbReference>
<reference evidence="1 2" key="1">
    <citation type="submission" date="2019-03" db="EMBL/GenBank/DDBJ databases">
        <title>Genomic Encyclopedia of Archaeal and Bacterial Type Strains, Phase II (KMG-II): from individual species to whole genera.</title>
        <authorList>
            <person name="Goeker M."/>
        </authorList>
    </citation>
    <scope>NUCLEOTIDE SEQUENCE [LARGE SCALE GENOMIC DNA]</scope>
    <source>
        <strain evidence="1 2">RL-C</strain>
    </source>
</reference>
<keyword evidence="1" id="KW-0121">Carboxypeptidase</keyword>